<accession>A0ABP7FK92</accession>
<comment type="caution">
    <text evidence="1">The sequence shown here is derived from an EMBL/GenBank/DDBJ whole genome shotgun (WGS) entry which is preliminary data.</text>
</comment>
<protein>
    <submittedName>
        <fullName evidence="1">Uncharacterized protein</fullName>
    </submittedName>
</protein>
<dbReference type="Proteomes" id="UP001501004">
    <property type="component" value="Unassembled WGS sequence"/>
</dbReference>
<organism evidence="1 2">
    <name type="scientific">Leifsonella bigeumensis</name>
    <dbReference type="NCBI Taxonomy" id="433643"/>
    <lineage>
        <taxon>Bacteria</taxon>
        <taxon>Bacillati</taxon>
        <taxon>Actinomycetota</taxon>
        <taxon>Actinomycetes</taxon>
        <taxon>Micrococcales</taxon>
        <taxon>Microbacteriaceae</taxon>
        <taxon>Leifsonella</taxon>
    </lineage>
</organism>
<sequence>MDEKELFLQSDAALRSVIDRIAPEQLGLAAPAEWSRKQNPTLRDILASHTLDELWVPDMLAGRTIEEVGDRYSGDLLGDDPIASYDRAHDGATAAVDAHLDLDAVAHLSYGDFPVREYLVHISIYRAFQAWLIAKLLGIGYSLPPELVEGLWEHVGPQVDALREMGVFPPEIAVAPDADSETRLLARVGYFVP</sequence>
<proteinExistence type="predicted"/>
<reference evidence="2" key="1">
    <citation type="journal article" date="2019" name="Int. J. Syst. Evol. Microbiol.">
        <title>The Global Catalogue of Microorganisms (GCM) 10K type strain sequencing project: providing services to taxonomists for standard genome sequencing and annotation.</title>
        <authorList>
            <consortium name="The Broad Institute Genomics Platform"/>
            <consortium name="The Broad Institute Genome Sequencing Center for Infectious Disease"/>
            <person name="Wu L."/>
            <person name="Ma J."/>
        </authorList>
    </citation>
    <scope>NUCLEOTIDE SEQUENCE [LARGE SCALE GENOMIC DNA]</scope>
    <source>
        <strain evidence="2">JCM 16949</strain>
    </source>
</reference>
<keyword evidence="2" id="KW-1185">Reference proteome</keyword>
<dbReference type="RefSeq" id="WP_344755553.1">
    <property type="nucleotide sequence ID" value="NZ_BAABAE010000003.1"/>
</dbReference>
<evidence type="ECO:0000313" key="2">
    <source>
        <dbReference type="Proteomes" id="UP001501004"/>
    </source>
</evidence>
<evidence type="ECO:0000313" key="1">
    <source>
        <dbReference type="EMBL" id="GAA3741317.1"/>
    </source>
</evidence>
<dbReference type="EMBL" id="BAABAE010000003">
    <property type="protein sequence ID" value="GAA3741317.1"/>
    <property type="molecule type" value="Genomic_DNA"/>
</dbReference>
<gene>
    <name evidence="1" type="ORF">GCM10022239_16250</name>
</gene>
<name>A0ABP7FK92_9MICO</name>